<dbReference type="Proteomes" id="UP000320011">
    <property type="component" value="Unassembled WGS sequence"/>
</dbReference>
<sequence>MLDDNGFDHALGNRVRTALRTEVADVTAPPTLLADVRRQHTRRRAARRITFFATPVVAAAIAVAGVLTVSDLGSAPTAAEPVNAAYVKEQTAKALDNEAHDVLYERGTDTSGGKYGKPGQNTVYERWYSADRSAFRVRVTVDGTVVEDESKGPDGGVSVDFRNRTWRATSPSLRGAQILAEEVMTPGQIQQHLADDSLKVVGPGGTVGGRPTILLHRDPAGKAEVPVDLWVDDASYLPVQFRYQQDDSVPFAMTLLTPTNDNLALLRAVVPQGFHQQ</sequence>
<reference evidence="2 3" key="1">
    <citation type="submission" date="2019-07" db="EMBL/GenBank/DDBJ databases">
        <authorList>
            <person name="Duangmal K."/>
            <person name="Teo W.F.A."/>
        </authorList>
    </citation>
    <scope>NUCLEOTIDE SEQUENCE [LARGE SCALE GENOMIC DNA]</scope>
    <source>
        <strain evidence="2 3">TBRC 6029</strain>
    </source>
</reference>
<evidence type="ECO:0000313" key="3">
    <source>
        <dbReference type="Proteomes" id="UP000320011"/>
    </source>
</evidence>
<evidence type="ECO:0000313" key="2">
    <source>
        <dbReference type="EMBL" id="TVT26840.1"/>
    </source>
</evidence>
<organism evidence="2 3">
    <name type="scientific">Amycolatopsis rhizosphaerae</name>
    <dbReference type="NCBI Taxonomy" id="2053003"/>
    <lineage>
        <taxon>Bacteria</taxon>
        <taxon>Bacillati</taxon>
        <taxon>Actinomycetota</taxon>
        <taxon>Actinomycetes</taxon>
        <taxon>Pseudonocardiales</taxon>
        <taxon>Pseudonocardiaceae</taxon>
        <taxon>Amycolatopsis</taxon>
    </lineage>
</organism>
<gene>
    <name evidence="2" type="ORF">FNH05_31110</name>
</gene>
<keyword evidence="3" id="KW-1185">Reference proteome</keyword>
<keyword evidence="1" id="KW-1133">Transmembrane helix</keyword>
<dbReference type="RefSeq" id="WP_144592425.1">
    <property type="nucleotide sequence ID" value="NZ_VJWX01000480.1"/>
</dbReference>
<name>A0A558ARG2_9PSEU</name>
<accession>A0A558ARG2</accession>
<reference evidence="2 3" key="2">
    <citation type="submission" date="2019-08" db="EMBL/GenBank/DDBJ databases">
        <title>Amycolatopsis acidicola sp. nov., isolated from peat swamp forest soil.</title>
        <authorList>
            <person name="Srisuk N."/>
        </authorList>
    </citation>
    <scope>NUCLEOTIDE SEQUENCE [LARGE SCALE GENOMIC DNA]</scope>
    <source>
        <strain evidence="2 3">TBRC 6029</strain>
    </source>
</reference>
<evidence type="ECO:0000256" key="1">
    <source>
        <dbReference type="SAM" id="Phobius"/>
    </source>
</evidence>
<protein>
    <recommendedName>
        <fullName evidence="4">DUF2092 domain-containing protein</fullName>
    </recommendedName>
</protein>
<dbReference type="AlphaFoldDB" id="A0A558ARG2"/>
<comment type="caution">
    <text evidence="2">The sequence shown here is derived from an EMBL/GenBank/DDBJ whole genome shotgun (WGS) entry which is preliminary data.</text>
</comment>
<evidence type="ECO:0008006" key="4">
    <source>
        <dbReference type="Google" id="ProtNLM"/>
    </source>
</evidence>
<dbReference type="EMBL" id="VJWX01000480">
    <property type="protein sequence ID" value="TVT26840.1"/>
    <property type="molecule type" value="Genomic_DNA"/>
</dbReference>
<keyword evidence="1" id="KW-0812">Transmembrane</keyword>
<proteinExistence type="predicted"/>
<keyword evidence="1" id="KW-0472">Membrane</keyword>
<feature type="transmembrane region" description="Helical" evidence="1">
    <location>
        <begin position="49"/>
        <end position="69"/>
    </location>
</feature>
<dbReference type="OrthoDB" id="3359753at2"/>